<dbReference type="AlphaFoldDB" id="A0A645EQW6"/>
<evidence type="ECO:0000313" key="1">
    <source>
        <dbReference type="EMBL" id="MPN04411.1"/>
    </source>
</evidence>
<sequence length="83" mass="8742">MAALRIELVLLVKPGPSSGRDIDLAADDGLDARVLAGAVKVDHTVHDPVVRDGAGGLAHLLQDSRQLLNAARAVQQAELRMNV</sequence>
<gene>
    <name evidence="1" type="ORF">SDC9_151649</name>
</gene>
<name>A0A645EQW6_9ZZZZ</name>
<comment type="caution">
    <text evidence="1">The sequence shown here is derived from an EMBL/GenBank/DDBJ whole genome shotgun (WGS) entry which is preliminary data.</text>
</comment>
<accession>A0A645EQW6</accession>
<dbReference type="EMBL" id="VSSQ01050326">
    <property type="protein sequence ID" value="MPN04411.1"/>
    <property type="molecule type" value="Genomic_DNA"/>
</dbReference>
<proteinExistence type="predicted"/>
<organism evidence="1">
    <name type="scientific">bioreactor metagenome</name>
    <dbReference type="NCBI Taxonomy" id="1076179"/>
    <lineage>
        <taxon>unclassified sequences</taxon>
        <taxon>metagenomes</taxon>
        <taxon>ecological metagenomes</taxon>
    </lineage>
</organism>
<protein>
    <submittedName>
        <fullName evidence="1">Uncharacterized protein</fullName>
    </submittedName>
</protein>
<reference evidence="1" key="1">
    <citation type="submission" date="2019-08" db="EMBL/GenBank/DDBJ databases">
        <authorList>
            <person name="Kucharzyk K."/>
            <person name="Murdoch R.W."/>
            <person name="Higgins S."/>
            <person name="Loffler F."/>
        </authorList>
    </citation>
    <scope>NUCLEOTIDE SEQUENCE</scope>
</reference>